<dbReference type="AlphaFoldDB" id="V9R8R9"/>
<keyword evidence="1" id="KW-0472">Membrane</keyword>
<organism evidence="2 3">
    <name type="scientific">Ehrlichia muris AS145</name>
    <dbReference type="NCBI Taxonomy" id="1423892"/>
    <lineage>
        <taxon>Bacteria</taxon>
        <taxon>Pseudomonadati</taxon>
        <taxon>Pseudomonadota</taxon>
        <taxon>Alphaproteobacteria</taxon>
        <taxon>Rickettsiales</taxon>
        <taxon>Anaplasmataceae</taxon>
        <taxon>Ehrlichia</taxon>
    </lineage>
</organism>
<dbReference type="EMBL" id="CP006917">
    <property type="protein sequence ID" value="AHC39693.1"/>
    <property type="molecule type" value="Genomic_DNA"/>
</dbReference>
<name>V9R8R9_9RICK</name>
<feature type="transmembrane region" description="Helical" evidence="1">
    <location>
        <begin position="33"/>
        <end position="56"/>
    </location>
</feature>
<gene>
    <name evidence="2" type="ORF">EMUR_01795</name>
</gene>
<protein>
    <submittedName>
        <fullName evidence="2">Uncharacterized protein</fullName>
    </submittedName>
</protein>
<keyword evidence="3" id="KW-1185">Reference proteome</keyword>
<feature type="transmembrane region" description="Helical" evidence="1">
    <location>
        <begin position="7"/>
        <end position="27"/>
    </location>
</feature>
<keyword evidence="1" id="KW-0812">Transmembrane</keyword>
<dbReference type="KEGG" id="emr:EMUR_01795"/>
<reference evidence="2 3" key="1">
    <citation type="journal article" date="2014" name="Genome Announc.">
        <title>Complete Genome Sequence of Ehrlichia muris Strain AS145T, a Model Monocytotropic Ehrlichia Strain.</title>
        <authorList>
            <person name="Thirumalapura N.R."/>
            <person name="Qin X."/>
            <person name="Kuriakose J.A."/>
            <person name="Walker D.H."/>
        </authorList>
    </citation>
    <scope>NUCLEOTIDE SEQUENCE [LARGE SCALE GENOMIC DNA]</scope>
    <source>
        <strain evidence="3">AS154</strain>
    </source>
</reference>
<evidence type="ECO:0000313" key="2">
    <source>
        <dbReference type="EMBL" id="AHC39693.1"/>
    </source>
</evidence>
<dbReference type="RefSeq" id="WP_024071981.1">
    <property type="nucleotide sequence ID" value="NC_023063.1"/>
</dbReference>
<sequence>MNRSRFVCVFIACIMLIAAIASIVLMAKNINIPYFNVTAGLVMAALAILVSVIYIIMDHLHFTQQHNISPHIRENEQMLLFIPLSNDQSNKLDPTNDIVEIDYDSIKSGINVNEEKKVVLNITQKYRLFFTKVVNVQVDPNHECILLSNHKQISYNQKSGIFVHIKAEPSVIKDILSKIHLHIKYFKMKNGVLSLTFNYSALCNHIKYAFDLLIHKTGKDSVTLYELLLRDMLKSCPNDSSLLIPSSISAGIKRKDLWINQVSGRLTLTLLMVFRVSMILGNGSVFDDDEELSSKIKLLQNYIVSNKLTPKPQDIFTLFEKIKRKFYAIHEVANYSSLYLDYYTIRGMPFSKLISSEICGGDTILAIMIAIASYQCKSSKYHVKTNNFFRRILHSAGSGDLIAEVNNVINGDLSEKINLHSCKVLTSKISIGLMIISKSLGSICTIREVVNSARDYVMLKYFNNVAILKSVPDFVEFESTRTTVFHERSKPTSKVNIVNYSSGSSASMYLMV</sequence>
<keyword evidence="1" id="KW-1133">Transmembrane helix</keyword>
<dbReference type="OrthoDB" id="7163283at2"/>
<accession>V9R8R9</accession>
<dbReference type="HOGENOM" id="CLU_531836_0_0_5"/>
<evidence type="ECO:0000313" key="3">
    <source>
        <dbReference type="Proteomes" id="UP000018689"/>
    </source>
</evidence>
<evidence type="ECO:0000256" key="1">
    <source>
        <dbReference type="SAM" id="Phobius"/>
    </source>
</evidence>
<dbReference type="Proteomes" id="UP000018689">
    <property type="component" value="Chromosome"/>
</dbReference>
<dbReference type="PATRIC" id="fig|1423892.3.peg.364"/>
<proteinExistence type="predicted"/>